<evidence type="ECO:0000313" key="2">
    <source>
        <dbReference type="Proteomes" id="UP000887565"/>
    </source>
</evidence>
<feature type="region of interest" description="Disordered" evidence="1">
    <location>
        <begin position="52"/>
        <end position="74"/>
    </location>
</feature>
<dbReference type="AlphaFoldDB" id="A0A915L287"/>
<protein>
    <submittedName>
        <fullName evidence="3">Uncharacterized protein</fullName>
    </submittedName>
</protein>
<dbReference type="WBParaSite" id="nRc.2.0.1.t44596-RA">
    <property type="protein sequence ID" value="nRc.2.0.1.t44596-RA"/>
    <property type="gene ID" value="nRc.2.0.1.g44596"/>
</dbReference>
<feature type="compositionally biased region" description="Polar residues" evidence="1">
    <location>
        <begin position="62"/>
        <end position="74"/>
    </location>
</feature>
<evidence type="ECO:0000256" key="1">
    <source>
        <dbReference type="SAM" id="MobiDB-lite"/>
    </source>
</evidence>
<name>A0A915L287_ROMCU</name>
<dbReference type="Proteomes" id="UP000887565">
    <property type="component" value="Unplaced"/>
</dbReference>
<reference evidence="3" key="1">
    <citation type="submission" date="2022-11" db="UniProtKB">
        <authorList>
            <consortium name="WormBaseParasite"/>
        </authorList>
    </citation>
    <scope>IDENTIFICATION</scope>
</reference>
<organism evidence="2 3">
    <name type="scientific">Romanomermis culicivorax</name>
    <name type="common">Nematode worm</name>
    <dbReference type="NCBI Taxonomy" id="13658"/>
    <lineage>
        <taxon>Eukaryota</taxon>
        <taxon>Metazoa</taxon>
        <taxon>Ecdysozoa</taxon>
        <taxon>Nematoda</taxon>
        <taxon>Enoplea</taxon>
        <taxon>Dorylaimia</taxon>
        <taxon>Mermithida</taxon>
        <taxon>Mermithoidea</taxon>
        <taxon>Mermithidae</taxon>
        <taxon>Romanomermis</taxon>
    </lineage>
</organism>
<sequence>MVGNFGFDFEKFRKIVQNGEKSDENDGQNGGADFLGHGAIFYRMQDGHVTFNSDDYRHTSLGKKNNPQKSMRRQ</sequence>
<proteinExistence type="predicted"/>
<keyword evidence="2" id="KW-1185">Reference proteome</keyword>
<evidence type="ECO:0000313" key="3">
    <source>
        <dbReference type="WBParaSite" id="nRc.2.0.1.t44596-RA"/>
    </source>
</evidence>
<accession>A0A915L287</accession>